<feature type="domain" description="CoA-binding" evidence="4">
    <location>
        <begin position="12"/>
        <end position="107"/>
    </location>
</feature>
<evidence type="ECO:0000256" key="1">
    <source>
        <dbReference type="ARBA" id="ARBA00022598"/>
    </source>
</evidence>
<dbReference type="RefSeq" id="WP_123164942.1">
    <property type="nucleotide sequence ID" value="NZ_RIAX01000004.1"/>
</dbReference>
<keyword evidence="1" id="KW-0436">Ligase</keyword>
<keyword evidence="6" id="KW-1185">Reference proteome</keyword>
<evidence type="ECO:0000313" key="6">
    <source>
        <dbReference type="Proteomes" id="UP000275473"/>
    </source>
</evidence>
<dbReference type="SUPFAM" id="SSF51735">
    <property type="entry name" value="NAD(P)-binding Rossmann-fold domains"/>
    <property type="match status" value="1"/>
</dbReference>
<protein>
    <recommendedName>
        <fullName evidence="4">CoA-binding domain-containing protein</fullName>
    </recommendedName>
</protein>
<dbReference type="SMART" id="SM00881">
    <property type="entry name" value="CoA_binding"/>
    <property type="match status" value="1"/>
</dbReference>
<comment type="caution">
    <text evidence="5">The sequence shown here is derived from an EMBL/GenBank/DDBJ whole genome shotgun (WGS) entry which is preliminary data.</text>
</comment>
<organism evidence="5 6">
    <name type="scientific">Planococcus salinus</name>
    <dbReference type="NCBI Taxonomy" id="1848460"/>
    <lineage>
        <taxon>Bacteria</taxon>
        <taxon>Bacillati</taxon>
        <taxon>Bacillota</taxon>
        <taxon>Bacilli</taxon>
        <taxon>Bacillales</taxon>
        <taxon>Caryophanaceae</taxon>
        <taxon>Planococcus</taxon>
    </lineage>
</organism>
<dbReference type="InterPro" id="IPR036291">
    <property type="entry name" value="NAD(P)-bd_dom_sf"/>
</dbReference>
<evidence type="ECO:0000313" key="5">
    <source>
        <dbReference type="EMBL" id="RNF39747.1"/>
    </source>
</evidence>
<dbReference type="InterPro" id="IPR051538">
    <property type="entry name" value="Acyl-CoA_Synth/Transferase"/>
</dbReference>
<dbReference type="AlphaFoldDB" id="A0A3M8P7W2"/>
<dbReference type="GO" id="GO:0043758">
    <property type="term" value="F:acetate-CoA ligase (ADP-forming) activity"/>
    <property type="evidence" value="ECO:0007669"/>
    <property type="project" value="InterPro"/>
</dbReference>
<reference evidence="5 6" key="1">
    <citation type="journal article" date="2018" name="Int. J. Syst. Evol. Microbiol.">
        <title>Planococcus salinus sp. nov., a moderately halophilic bacterium isolated from a saline-alkali soil.</title>
        <authorList>
            <person name="Gan L."/>
        </authorList>
    </citation>
    <scope>NUCLEOTIDE SEQUENCE [LARGE SCALE GENOMIC DNA]</scope>
    <source>
        <strain evidence="5 6">LCB217</strain>
    </source>
</reference>
<dbReference type="InterPro" id="IPR003781">
    <property type="entry name" value="CoA-bd"/>
</dbReference>
<dbReference type="EMBL" id="RIAX01000004">
    <property type="protein sequence ID" value="RNF39747.1"/>
    <property type="molecule type" value="Genomic_DNA"/>
</dbReference>
<keyword evidence="3" id="KW-0067">ATP-binding</keyword>
<sequence>MSENRMEAIHKLLYPKSIAIVGASNNTEKTGGRLMSYLLKHHYPYNVYPVNPKEKEIQGYNCYQTIHDLPLGVDVALVVLPVQTIFTVMEECAAKGIKVLVIFTSGFAEVGKEGESLQIELVRKARELGLYICGPNAIGVVNTTHNFFGSFSMAMETPTIPQEGKISFITQSGAIGGGLTSRVWSEGIGVHTFISSGNEADLDTSDYISFLAEDQNTEVICVYLEGIRNGKKFIDSLKKAYEKKKPVIIYKNGRTALGKKSVQSHTGSLAGDFEIYEAVFKQFGVISVQQLEEMFEVAKALVTIKNVEGKNVGVISTSGGACTIIADSCIQQGLNVLPFSEQTQAILNDRLPSYGVVQNPFDTTANVINDPKLFHLSMETLIKDPEIDSIVLMLTTVGEPIASIIAEDIIDLSKQSDKPIIITWLISESLAANAFSLLRQNRIPIFSTPERGITVLKYISDYYLNRNLLVKRKGASNE</sequence>
<evidence type="ECO:0000259" key="4">
    <source>
        <dbReference type="SMART" id="SM00881"/>
    </source>
</evidence>
<dbReference type="PANTHER" id="PTHR43334">
    <property type="entry name" value="ACETATE--COA LIGASE [ADP-FORMING]"/>
    <property type="match status" value="1"/>
</dbReference>
<dbReference type="InterPro" id="IPR016102">
    <property type="entry name" value="Succinyl-CoA_synth-like"/>
</dbReference>
<name>A0A3M8P7W2_9BACL</name>
<keyword evidence="2" id="KW-0547">Nucleotide-binding</keyword>
<dbReference type="Pfam" id="PF19045">
    <property type="entry name" value="Ligase_CoA_2"/>
    <property type="match status" value="1"/>
</dbReference>
<gene>
    <name evidence="5" type="ORF">EEX84_07210</name>
</gene>
<evidence type="ECO:0000256" key="2">
    <source>
        <dbReference type="ARBA" id="ARBA00022741"/>
    </source>
</evidence>
<evidence type="ECO:0000256" key="3">
    <source>
        <dbReference type="ARBA" id="ARBA00022840"/>
    </source>
</evidence>
<dbReference type="OrthoDB" id="9807426at2"/>
<dbReference type="Pfam" id="PF13380">
    <property type="entry name" value="CoA_binding_2"/>
    <property type="match status" value="1"/>
</dbReference>
<dbReference type="Gene3D" id="3.40.50.720">
    <property type="entry name" value="NAD(P)-binding Rossmann-like Domain"/>
    <property type="match status" value="1"/>
</dbReference>
<dbReference type="InterPro" id="IPR043938">
    <property type="entry name" value="Ligase_CoA_dom"/>
</dbReference>
<accession>A0A3M8P7W2</accession>
<dbReference type="InterPro" id="IPR032875">
    <property type="entry name" value="Succ_CoA_lig_flav_dom"/>
</dbReference>
<dbReference type="Proteomes" id="UP000275473">
    <property type="component" value="Unassembled WGS sequence"/>
</dbReference>
<dbReference type="PANTHER" id="PTHR43334:SF1">
    <property type="entry name" value="3-HYDROXYPROPIONATE--COA LIGASE [ADP-FORMING]"/>
    <property type="match status" value="1"/>
</dbReference>
<dbReference type="SUPFAM" id="SSF52210">
    <property type="entry name" value="Succinyl-CoA synthetase domains"/>
    <property type="match status" value="2"/>
</dbReference>
<dbReference type="Pfam" id="PF13607">
    <property type="entry name" value="Succ_CoA_lig"/>
    <property type="match status" value="1"/>
</dbReference>
<dbReference type="GO" id="GO:0005524">
    <property type="term" value="F:ATP binding"/>
    <property type="evidence" value="ECO:0007669"/>
    <property type="project" value="UniProtKB-KW"/>
</dbReference>
<proteinExistence type="predicted"/>
<dbReference type="Gene3D" id="3.40.50.261">
    <property type="entry name" value="Succinyl-CoA synthetase domains"/>
    <property type="match status" value="2"/>
</dbReference>